<dbReference type="PROSITE" id="PS50005">
    <property type="entry name" value="TPR"/>
    <property type="match status" value="1"/>
</dbReference>
<dbReference type="Pfam" id="PF00515">
    <property type="entry name" value="TPR_1"/>
    <property type="match status" value="1"/>
</dbReference>
<evidence type="ECO:0000256" key="7">
    <source>
        <dbReference type="PROSITE-ProRule" id="PRU00339"/>
    </source>
</evidence>
<dbReference type="OrthoDB" id="407558at2759"/>
<dbReference type="GO" id="GO:0003755">
    <property type="term" value="F:peptidyl-prolyl cis-trans isomerase activity"/>
    <property type="evidence" value="ECO:0007669"/>
    <property type="project" value="UniProtKB-KW"/>
</dbReference>
<evidence type="ECO:0000256" key="1">
    <source>
        <dbReference type="ARBA" id="ARBA00000971"/>
    </source>
</evidence>
<comment type="catalytic activity">
    <reaction evidence="1">
        <text>[protein]-peptidylproline (omega=180) = [protein]-peptidylproline (omega=0)</text>
        <dbReference type="Rhea" id="RHEA:16237"/>
        <dbReference type="Rhea" id="RHEA-COMP:10747"/>
        <dbReference type="Rhea" id="RHEA-COMP:10748"/>
        <dbReference type="ChEBI" id="CHEBI:83833"/>
        <dbReference type="ChEBI" id="CHEBI:83834"/>
        <dbReference type="EC" id="5.2.1.8"/>
    </reaction>
</comment>
<dbReference type="InterPro" id="IPR019734">
    <property type="entry name" value="TPR_rpt"/>
</dbReference>
<dbReference type="EMBL" id="CAJQZP010000088">
    <property type="protein sequence ID" value="CAG4938179.1"/>
    <property type="molecule type" value="Genomic_DNA"/>
</dbReference>
<evidence type="ECO:0000256" key="6">
    <source>
        <dbReference type="ARBA" id="ARBA00023235"/>
    </source>
</evidence>
<dbReference type="Pfam" id="PF00160">
    <property type="entry name" value="Pro_isomerase"/>
    <property type="match status" value="1"/>
</dbReference>
<keyword evidence="11" id="KW-1185">Reference proteome</keyword>
<dbReference type="FunFam" id="1.25.40.10:FF:000029">
    <property type="entry name" value="peptidyl-prolyl cis-trans isomerase D"/>
    <property type="match status" value="1"/>
</dbReference>
<keyword evidence="8" id="KW-0175">Coiled coil</keyword>
<keyword evidence="4 7" id="KW-0802">TPR repeat</keyword>
<evidence type="ECO:0000313" key="10">
    <source>
        <dbReference type="EMBL" id="CAG4938179.1"/>
    </source>
</evidence>
<name>A0A8S3W3H2_PARAO</name>
<dbReference type="GO" id="GO:0006457">
    <property type="term" value="P:protein folding"/>
    <property type="evidence" value="ECO:0007669"/>
    <property type="project" value="TreeGrafter"/>
</dbReference>
<dbReference type="InterPro" id="IPR002130">
    <property type="entry name" value="Cyclophilin-type_PPIase_dom"/>
</dbReference>
<dbReference type="GO" id="GO:0005737">
    <property type="term" value="C:cytoplasm"/>
    <property type="evidence" value="ECO:0007669"/>
    <property type="project" value="TreeGrafter"/>
</dbReference>
<dbReference type="AlphaFoldDB" id="A0A8S3W3H2"/>
<dbReference type="FunFam" id="2.40.100.10:FF:000025">
    <property type="entry name" value="Peptidyl-prolyl cis-trans isomerase CYP19-2"/>
    <property type="match status" value="1"/>
</dbReference>
<dbReference type="PROSITE" id="PS50072">
    <property type="entry name" value="CSA_PPIASE_2"/>
    <property type="match status" value="1"/>
</dbReference>
<evidence type="ECO:0000256" key="8">
    <source>
        <dbReference type="SAM" id="Coils"/>
    </source>
</evidence>
<evidence type="ECO:0000256" key="4">
    <source>
        <dbReference type="ARBA" id="ARBA00022803"/>
    </source>
</evidence>
<feature type="domain" description="PPIase cyclophilin-type" evidence="9">
    <location>
        <begin position="32"/>
        <end position="189"/>
    </location>
</feature>
<protein>
    <recommendedName>
        <fullName evidence="2">peptidylprolyl isomerase</fullName>
        <ecNumber evidence="2">5.2.1.8</ecNumber>
    </recommendedName>
</protein>
<evidence type="ECO:0000256" key="5">
    <source>
        <dbReference type="ARBA" id="ARBA00023110"/>
    </source>
</evidence>
<dbReference type="EC" id="5.2.1.8" evidence="2"/>
<reference evidence="10" key="1">
    <citation type="submission" date="2021-04" db="EMBL/GenBank/DDBJ databases">
        <authorList>
            <person name="Tunstrom K."/>
        </authorList>
    </citation>
    <scope>NUCLEOTIDE SEQUENCE</scope>
</reference>
<dbReference type="Pfam" id="PF13181">
    <property type="entry name" value="TPR_8"/>
    <property type="match status" value="1"/>
</dbReference>
<proteinExistence type="predicted"/>
<gene>
    <name evidence="10" type="ORF">PAPOLLO_LOCUS1599</name>
</gene>
<evidence type="ECO:0000259" key="9">
    <source>
        <dbReference type="PROSITE" id="PS50072"/>
    </source>
</evidence>
<sequence>MFQRENMWRNITRNLWKSSFQDEQKGIIAMGDNSSAGRIVIELRADIVPKTAENFRALCTGEKGIGVNGKPLHYKGVRFHKAVSQFMVQGGDIIHGDGTGGESIYGPTFEDENFFLKHDAGVLSMANMGRPHTNGSQFCMTTVPCPQLDGRNVAFGRVRAGLGLLAEIQASADENSRPTLECVIEDCGEIEDPDNWDVCCKDGTGDMLPEYPEDYPCDRLSAEEIITSIRRVKDSGNSYFGRARFKAASRKYLKCARYLAHAADSFMHIEYSRREQVYKAMATYALQCHLNLAACYSKLGDHRACVKFCTEVLEIDPTNEKALYRRGQANFALKNYEAALEDLKQANNVSPKNKAVQKLLEEVKLTNKNYNELQKQRLSKFFRDQKEKSVAVGHHSVGYH</sequence>
<dbReference type="PANTHER" id="PTHR11071">
    <property type="entry name" value="PEPTIDYL-PROLYL CIS-TRANS ISOMERASE"/>
    <property type="match status" value="1"/>
</dbReference>
<keyword evidence="6" id="KW-0413">Isomerase</keyword>
<accession>A0A8S3W3H2</accession>
<evidence type="ECO:0000256" key="3">
    <source>
        <dbReference type="ARBA" id="ARBA00022737"/>
    </source>
</evidence>
<keyword evidence="3" id="KW-0677">Repeat</keyword>
<feature type="repeat" description="TPR" evidence="7">
    <location>
        <begin position="320"/>
        <end position="353"/>
    </location>
</feature>
<dbReference type="SMART" id="SM00028">
    <property type="entry name" value="TPR"/>
    <property type="match status" value="2"/>
</dbReference>
<organism evidence="10 11">
    <name type="scientific">Parnassius apollo</name>
    <name type="common">Apollo butterfly</name>
    <name type="synonym">Papilio apollo</name>
    <dbReference type="NCBI Taxonomy" id="110799"/>
    <lineage>
        <taxon>Eukaryota</taxon>
        <taxon>Metazoa</taxon>
        <taxon>Ecdysozoa</taxon>
        <taxon>Arthropoda</taxon>
        <taxon>Hexapoda</taxon>
        <taxon>Insecta</taxon>
        <taxon>Pterygota</taxon>
        <taxon>Neoptera</taxon>
        <taxon>Endopterygota</taxon>
        <taxon>Lepidoptera</taxon>
        <taxon>Glossata</taxon>
        <taxon>Ditrysia</taxon>
        <taxon>Papilionoidea</taxon>
        <taxon>Papilionidae</taxon>
        <taxon>Parnassiinae</taxon>
        <taxon>Parnassini</taxon>
        <taxon>Parnassius</taxon>
        <taxon>Parnassius</taxon>
    </lineage>
</organism>
<evidence type="ECO:0000256" key="2">
    <source>
        <dbReference type="ARBA" id="ARBA00013194"/>
    </source>
</evidence>
<keyword evidence="5" id="KW-0697">Rotamase</keyword>
<evidence type="ECO:0000313" key="11">
    <source>
        <dbReference type="Proteomes" id="UP000691718"/>
    </source>
</evidence>
<dbReference type="Proteomes" id="UP000691718">
    <property type="component" value="Unassembled WGS sequence"/>
</dbReference>
<dbReference type="GO" id="GO:0016018">
    <property type="term" value="F:cyclosporin A binding"/>
    <property type="evidence" value="ECO:0007669"/>
    <property type="project" value="TreeGrafter"/>
</dbReference>
<feature type="coiled-coil region" evidence="8">
    <location>
        <begin position="326"/>
        <end position="376"/>
    </location>
</feature>
<dbReference type="PANTHER" id="PTHR11071:SF561">
    <property type="entry name" value="PEPTIDYL-PROLYL CIS-TRANS ISOMERASE D-RELATED"/>
    <property type="match status" value="1"/>
</dbReference>
<comment type="caution">
    <text evidence="10">The sequence shown here is derived from an EMBL/GenBank/DDBJ whole genome shotgun (WGS) entry which is preliminary data.</text>
</comment>